<reference evidence="11" key="1">
    <citation type="submission" date="2017-09" db="EMBL/GenBank/DDBJ databases">
        <title>Depth-based differentiation of microbial function through sediment-hosted aquifers and enrichment of novel symbionts in the deep terrestrial subsurface.</title>
        <authorList>
            <person name="Probst A.J."/>
            <person name="Ladd B."/>
            <person name="Jarett J.K."/>
            <person name="Geller-Mcgrath D.E."/>
            <person name="Sieber C.M.K."/>
            <person name="Emerson J.B."/>
            <person name="Anantharaman K."/>
            <person name="Thomas B.C."/>
            <person name="Malmstrom R."/>
            <person name="Stieglmeier M."/>
            <person name="Klingl A."/>
            <person name="Woyke T."/>
            <person name="Ryan C.M."/>
            <person name="Banfield J.F."/>
        </authorList>
    </citation>
    <scope>NUCLEOTIDE SEQUENCE [LARGE SCALE GENOMIC DNA]</scope>
</reference>
<keyword evidence="3" id="KW-0328">Glycosyltransferase</keyword>
<dbReference type="Pfam" id="PF13231">
    <property type="entry name" value="PMT_2"/>
    <property type="match status" value="1"/>
</dbReference>
<dbReference type="GO" id="GO:0009103">
    <property type="term" value="P:lipopolysaccharide biosynthetic process"/>
    <property type="evidence" value="ECO:0007669"/>
    <property type="project" value="UniProtKB-ARBA"/>
</dbReference>
<dbReference type="Proteomes" id="UP000229816">
    <property type="component" value="Unassembled WGS sequence"/>
</dbReference>
<comment type="subcellular location">
    <subcellularLocation>
        <location evidence="1">Cell membrane</location>
        <topology evidence="1">Multi-pass membrane protein</topology>
    </subcellularLocation>
</comment>
<dbReference type="PANTHER" id="PTHR33908:SF11">
    <property type="entry name" value="MEMBRANE PROTEIN"/>
    <property type="match status" value="1"/>
</dbReference>
<feature type="transmembrane region" description="Helical" evidence="8">
    <location>
        <begin position="390"/>
        <end position="407"/>
    </location>
</feature>
<evidence type="ECO:0000256" key="5">
    <source>
        <dbReference type="ARBA" id="ARBA00022692"/>
    </source>
</evidence>
<dbReference type="AlphaFoldDB" id="A0A2M8ESA9"/>
<dbReference type="InterPro" id="IPR050297">
    <property type="entry name" value="LipidA_mod_glycosyltrf_83"/>
</dbReference>
<feature type="transmembrane region" description="Helical" evidence="8">
    <location>
        <begin position="207"/>
        <end position="227"/>
    </location>
</feature>
<evidence type="ECO:0000256" key="2">
    <source>
        <dbReference type="ARBA" id="ARBA00022475"/>
    </source>
</evidence>
<feature type="transmembrane region" description="Helical" evidence="8">
    <location>
        <begin position="137"/>
        <end position="156"/>
    </location>
</feature>
<keyword evidence="4" id="KW-0808">Transferase</keyword>
<dbReference type="GO" id="GO:0005886">
    <property type="term" value="C:plasma membrane"/>
    <property type="evidence" value="ECO:0007669"/>
    <property type="project" value="UniProtKB-SubCell"/>
</dbReference>
<evidence type="ECO:0000256" key="1">
    <source>
        <dbReference type="ARBA" id="ARBA00004651"/>
    </source>
</evidence>
<gene>
    <name evidence="10" type="ORF">CO054_02395</name>
</gene>
<dbReference type="EMBL" id="PFSF01000050">
    <property type="protein sequence ID" value="PJC28021.1"/>
    <property type="molecule type" value="Genomic_DNA"/>
</dbReference>
<accession>A0A2M8ESA9</accession>
<sequence length="530" mass="61391">MKKNKLVFILILFISIVLRFYQLGVNPPSLDWDEASLGYNAYHLLKTGSDEFGVKWPLAIRSFGDYKPPMYVYLTIPPVAIFGLTEVAVRLPSAILGVLTVIVTFFLVKELFQREDLALLSMFFLSISPWHIQFSRIAFEANIGLFWFVTGVWLFLKGTKRGSFLILSAISFGFSLYSYHSSLLVTPLLLIGLAWHFRRQLWEKKQYCFLAFLTGALVIFPLIELFFSGAGQARFSSVSVFSSPGLLDRSIREIEQDAARGFPFGFLIHNRRIIYTLSALKGYMDHWNFDFLFLRGDGPGRHHAVNMGMLYLWDFPFLLAGIYWLLKEKGKNAFPLFWWFLVAPAASAISTGTPHAVRALLYLPTVQIFTAYGVLKAVRVASKEKLWRKAFLPLISTLLVVNIFYYLHQYYVHTPIEYARDWLYGYKQMVKAVNQVEDEFDKIVVTKFYDQPYIYFLFYNRLDPNKYKNDGTYYLGFEKYEFRRVDWGRDQKLEKTLIVGTREEIPEGARPLKAQINFPNGEVAFRIVGQ</sequence>
<feature type="transmembrane region" description="Helical" evidence="8">
    <location>
        <begin position="87"/>
        <end position="108"/>
    </location>
</feature>
<keyword evidence="7 8" id="KW-0472">Membrane</keyword>
<feature type="transmembrane region" description="Helical" evidence="8">
    <location>
        <begin position="176"/>
        <end position="195"/>
    </location>
</feature>
<feature type="transmembrane region" description="Helical" evidence="8">
    <location>
        <begin position="333"/>
        <end position="353"/>
    </location>
</feature>
<evidence type="ECO:0000256" key="6">
    <source>
        <dbReference type="ARBA" id="ARBA00022989"/>
    </source>
</evidence>
<organism evidence="10 11">
    <name type="scientific">Candidatus Shapirobacteria bacterium CG_4_9_14_0_2_um_filter_39_11</name>
    <dbReference type="NCBI Taxonomy" id="1974478"/>
    <lineage>
        <taxon>Bacteria</taxon>
        <taxon>Candidatus Shapironibacteriota</taxon>
    </lineage>
</organism>
<evidence type="ECO:0000256" key="8">
    <source>
        <dbReference type="SAM" id="Phobius"/>
    </source>
</evidence>
<keyword evidence="2" id="KW-1003">Cell membrane</keyword>
<comment type="caution">
    <text evidence="10">The sequence shown here is derived from an EMBL/GenBank/DDBJ whole genome shotgun (WGS) entry which is preliminary data.</text>
</comment>
<evidence type="ECO:0000256" key="3">
    <source>
        <dbReference type="ARBA" id="ARBA00022676"/>
    </source>
</evidence>
<feature type="transmembrane region" description="Helical" evidence="8">
    <location>
        <begin position="308"/>
        <end position="326"/>
    </location>
</feature>
<proteinExistence type="predicted"/>
<protein>
    <recommendedName>
        <fullName evidence="9">Glycosyltransferase RgtA/B/C/D-like domain-containing protein</fullName>
    </recommendedName>
</protein>
<keyword evidence="6 8" id="KW-1133">Transmembrane helix</keyword>
<feature type="domain" description="Glycosyltransferase RgtA/B/C/D-like" evidence="9">
    <location>
        <begin position="67"/>
        <end position="221"/>
    </location>
</feature>
<feature type="transmembrane region" description="Helical" evidence="8">
    <location>
        <begin position="359"/>
        <end position="378"/>
    </location>
</feature>
<dbReference type="GO" id="GO:0016763">
    <property type="term" value="F:pentosyltransferase activity"/>
    <property type="evidence" value="ECO:0007669"/>
    <property type="project" value="TreeGrafter"/>
</dbReference>
<evidence type="ECO:0000313" key="11">
    <source>
        <dbReference type="Proteomes" id="UP000229816"/>
    </source>
</evidence>
<evidence type="ECO:0000259" key="9">
    <source>
        <dbReference type="Pfam" id="PF13231"/>
    </source>
</evidence>
<evidence type="ECO:0000256" key="4">
    <source>
        <dbReference type="ARBA" id="ARBA00022679"/>
    </source>
</evidence>
<keyword evidence="5 8" id="KW-0812">Transmembrane</keyword>
<evidence type="ECO:0000256" key="7">
    <source>
        <dbReference type="ARBA" id="ARBA00023136"/>
    </source>
</evidence>
<name>A0A2M8ESA9_9BACT</name>
<dbReference type="PANTHER" id="PTHR33908">
    <property type="entry name" value="MANNOSYLTRANSFERASE YKCB-RELATED"/>
    <property type="match status" value="1"/>
</dbReference>
<evidence type="ECO:0000313" key="10">
    <source>
        <dbReference type="EMBL" id="PJC28021.1"/>
    </source>
</evidence>
<dbReference type="InterPro" id="IPR038731">
    <property type="entry name" value="RgtA/B/C-like"/>
</dbReference>